<keyword evidence="2" id="KW-1185">Reference proteome</keyword>
<reference evidence="1 2" key="1">
    <citation type="journal article" date="2018" name="Front. Plant Sci.">
        <title>Red Clover (Trifolium pratense) and Zigzag Clover (T. medium) - A Picture of Genomic Similarities and Differences.</title>
        <authorList>
            <person name="Dluhosova J."/>
            <person name="Istvanek J."/>
            <person name="Nedelnik J."/>
            <person name="Repkova J."/>
        </authorList>
    </citation>
    <scope>NUCLEOTIDE SEQUENCE [LARGE SCALE GENOMIC DNA]</scope>
    <source>
        <strain evidence="2">cv. 10/8</strain>
        <tissue evidence="1">Leaf</tissue>
    </source>
</reference>
<dbReference type="Proteomes" id="UP000265520">
    <property type="component" value="Unassembled WGS sequence"/>
</dbReference>
<comment type="caution">
    <text evidence="1">The sequence shown here is derived from an EMBL/GenBank/DDBJ whole genome shotgun (WGS) entry which is preliminary data.</text>
</comment>
<dbReference type="AlphaFoldDB" id="A0A392S2T9"/>
<evidence type="ECO:0000313" key="1">
    <source>
        <dbReference type="EMBL" id="MCI42999.1"/>
    </source>
</evidence>
<dbReference type="EMBL" id="LXQA010311849">
    <property type="protein sequence ID" value="MCI42999.1"/>
    <property type="molecule type" value="Genomic_DNA"/>
</dbReference>
<accession>A0A392S2T9</accession>
<sequence length="79" mass="9129">MPPTDEQGFPLEEGVSCVRKFHKFWSFKHFSLPADYFVVEDHELTPKVLAVKRTLLKYVDSLEDVSMTDPKDSSGRKKI</sequence>
<evidence type="ECO:0000313" key="2">
    <source>
        <dbReference type="Proteomes" id="UP000265520"/>
    </source>
</evidence>
<protein>
    <submittedName>
        <fullName evidence="1">Uncharacterized protein</fullName>
    </submittedName>
</protein>
<name>A0A392S2T9_9FABA</name>
<organism evidence="1 2">
    <name type="scientific">Trifolium medium</name>
    <dbReference type="NCBI Taxonomy" id="97028"/>
    <lineage>
        <taxon>Eukaryota</taxon>
        <taxon>Viridiplantae</taxon>
        <taxon>Streptophyta</taxon>
        <taxon>Embryophyta</taxon>
        <taxon>Tracheophyta</taxon>
        <taxon>Spermatophyta</taxon>
        <taxon>Magnoliopsida</taxon>
        <taxon>eudicotyledons</taxon>
        <taxon>Gunneridae</taxon>
        <taxon>Pentapetalae</taxon>
        <taxon>rosids</taxon>
        <taxon>fabids</taxon>
        <taxon>Fabales</taxon>
        <taxon>Fabaceae</taxon>
        <taxon>Papilionoideae</taxon>
        <taxon>50 kb inversion clade</taxon>
        <taxon>NPAAA clade</taxon>
        <taxon>Hologalegina</taxon>
        <taxon>IRL clade</taxon>
        <taxon>Trifolieae</taxon>
        <taxon>Trifolium</taxon>
    </lineage>
</organism>
<proteinExistence type="predicted"/>
<feature type="non-terminal residue" evidence="1">
    <location>
        <position position="79"/>
    </location>
</feature>